<feature type="transmembrane region" description="Helical" evidence="1">
    <location>
        <begin position="144"/>
        <end position="162"/>
    </location>
</feature>
<feature type="transmembrane region" description="Helical" evidence="1">
    <location>
        <begin position="174"/>
        <end position="193"/>
    </location>
</feature>
<keyword evidence="1" id="KW-0812">Transmembrane</keyword>
<name>A0ABY3MZ83_9GAMM</name>
<evidence type="ECO:0000313" key="3">
    <source>
        <dbReference type="Proteomes" id="UP000815846"/>
    </source>
</evidence>
<feature type="transmembrane region" description="Helical" evidence="1">
    <location>
        <begin position="96"/>
        <end position="123"/>
    </location>
</feature>
<proteinExistence type="predicted"/>
<dbReference type="Proteomes" id="UP000815846">
    <property type="component" value="Unassembled WGS sequence"/>
</dbReference>
<keyword evidence="1" id="KW-0472">Membrane</keyword>
<evidence type="ECO:0000313" key="2">
    <source>
        <dbReference type="EMBL" id="TYK66546.1"/>
    </source>
</evidence>
<feature type="transmembrane region" description="Helical" evidence="1">
    <location>
        <begin position="52"/>
        <end position="76"/>
    </location>
</feature>
<sequence length="216" mass="24621">MNTPIDTELLVACQQCDALYDKPQLKQGQIAKCTRCGSTLIERKVDSINRSFYWSLAGLIFMLPAILLPIMGVTLAGQFHQASLLDCIIVLIERDFFMIACLMFLFAIAVPIVRLSGALYIAYSFKFNRLKPSLLNFFRAYHHLDHWAMLNVFMLGIVVSMYKLTDDTELSVNLGLLAFIFWLICSTMSAVALDQDYIWDKLEKAFTNKEVNHENS</sequence>
<keyword evidence="1" id="KW-1133">Transmembrane helix</keyword>
<dbReference type="Pfam" id="PF04403">
    <property type="entry name" value="PqiA"/>
    <property type="match status" value="1"/>
</dbReference>
<dbReference type="InterPro" id="IPR007498">
    <property type="entry name" value="PqiA-like"/>
</dbReference>
<keyword evidence="3" id="KW-1185">Reference proteome</keyword>
<dbReference type="EMBL" id="PJAI02000003">
    <property type="protein sequence ID" value="TYK66546.1"/>
    <property type="molecule type" value="Genomic_DNA"/>
</dbReference>
<organism evidence="2 3">
    <name type="scientific">Colwellia echini</name>
    <dbReference type="NCBI Taxonomy" id="1982103"/>
    <lineage>
        <taxon>Bacteria</taxon>
        <taxon>Pseudomonadati</taxon>
        <taxon>Pseudomonadota</taxon>
        <taxon>Gammaproteobacteria</taxon>
        <taxon>Alteromonadales</taxon>
        <taxon>Colwelliaceae</taxon>
        <taxon>Colwellia</taxon>
    </lineage>
</organism>
<dbReference type="RefSeq" id="WP_101344627.1">
    <property type="nucleotide sequence ID" value="NZ_PJAI02000003.1"/>
</dbReference>
<evidence type="ECO:0000256" key="1">
    <source>
        <dbReference type="SAM" id="Phobius"/>
    </source>
</evidence>
<accession>A0ABY3MZ83</accession>
<reference evidence="2 3" key="1">
    <citation type="submission" date="2019-08" db="EMBL/GenBank/DDBJ databases">
        <title>Microbe sample from Colwellia echini.</title>
        <authorList>
            <person name="Christiansen L."/>
            <person name="Pathiraja D."/>
            <person name="Schultz-Johansen M."/>
            <person name="Choi I.-G."/>
            <person name="Stougaard P."/>
        </authorList>
    </citation>
    <scope>NUCLEOTIDE SEQUENCE [LARGE SCALE GENOMIC DNA]</scope>
    <source>
        <strain evidence="2 3">A3</strain>
    </source>
</reference>
<gene>
    <name evidence="2" type="ORF">CWS31_004185</name>
</gene>
<comment type="caution">
    <text evidence="2">The sequence shown here is derived from an EMBL/GenBank/DDBJ whole genome shotgun (WGS) entry which is preliminary data.</text>
</comment>
<protein>
    <submittedName>
        <fullName evidence="2">Paraquat-inducible protein A</fullName>
    </submittedName>
</protein>